<reference evidence="1 2" key="1">
    <citation type="journal article" date="2017" name="BMC Genomics">
        <title>Genomic analysis of methanogenic archaea reveals a shift towards energy conservation.</title>
        <authorList>
            <person name="Gilmore S.P."/>
            <person name="Henske J.K."/>
            <person name="Sexton J.A."/>
            <person name="Solomon K.V."/>
            <person name="Seppala S."/>
            <person name="Yoo J.I."/>
            <person name="Huyett L.M."/>
            <person name="Pressman A."/>
            <person name="Cogan J.Z."/>
            <person name="Kivenson V."/>
            <person name="Peng X."/>
            <person name="Tan Y."/>
            <person name="Valentine D.L."/>
            <person name="O'Malley M.A."/>
        </authorList>
    </citation>
    <scope>NUCLEOTIDE SEQUENCE [LARGE SCALE GENOMIC DNA]</scope>
    <source>
        <strain evidence="1 2">M.o.H.</strain>
    </source>
</reference>
<organism evidence="1 2">
    <name type="scientific">Methanobacterium bryantii</name>
    <dbReference type="NCBI Taxonomy" id="2161"/>
    <lineage>
        <taxon>Archaea</taxon>
        <taxon>Methanobacteriati</taxon>
        <taxon>Methanobacteriota</taxon>
        <taxon>Methanomada group</taxon>
        <taxon>Methanobacteria</taxon>
        <taxon>Methanobacteriales</taxon>
        <taxon>Methanobacteriaceae</taxon>
        <taxon>Methanobacterium</taxon>
    </lineage>
</organism>
<name>A0A2A2H419_METBR</name>
<evidence type="ECO:0000313" key="2">
    <source>
        <dbReference type="Proteomes" id="UP000217784"/>
    </source>
</evidence>
<evidence type="ECO:0000313" key="1">
    <source>
        <dbReference type="EMBL" id="PAV04030.1"/>
    </source>
</evidence>
<gene>
    <name evidence="1" type="ORF">ASJ80_03175</name>
</gene>
<proteinExistence type="predicted"/>
<dbReference type="RefSeq" id="WP_069583726.1">
    <property type="nucleotide sequence ID" value="NZ_LMVM01000033.1"/>
</dbReference>
<dbReference type="EMBL" id="LMVM01000033">
    <property type="protein sequence ID" value="PAV04030.1"/>
    <property type="molecule type" value="Genomic_DNA"/>
</dbReference>
<dbReference type="Proteomes" id="UP000217784">
    <property type="component" value="Unassembled WGS sequence"/>
</dbReference>
<comment type="caution">
    <text evidence="1">The sequence shown here is derived from an EMBL/GenBank/DDBJ whole genome shotgun (WGS) entry which is preliminary data.</text>
</comment>
<keyword evidence="2" id="KW-1185">Reference proteome</keyword>
<protein>
    <submittedName>
        <fullName evidence="1">Uncharacterized protein</fullName>
    </submittedName>
</protein>
<sequence>MALIREDKEKSLMYHDLDLIEDYLAERFQVDNNELKCNSDALECRYKFNYDGGIDVLKEFADFYRILFSKLSLISIKSFMNNYNKIWVEIGYKSEVLSQIEKIGL</sequence>
<dbReference type="AlphaFoldDB" id="A0A2A2H419"/>
<accession>A0A2A2H419</accession>